<dbReference type="KEGG" id="cant:NCTC13489_02804"/>
<gene>
    <name evidence="1" type="ORF">HY04_03830</name>
    <name evidence="2" type="ORF">NCTC13489_02804</name>
</gene>
<evidence type="ECO:0000313" key="2">
    <source>
        <dbReference type="EMBL" id="VEI01529.1"/>
    </source>
</evidence>
<dbReference type="Proteomes" id="UP000270036">
    <property type="component" value="Chromosome"/>
</dbReference>
<protein>
    <submittedName>
        <fullName evidence="2">Uncharacterized protein</fullName>
    </submittedName>
</protein>
<proteinExistence type="predicted"/>
<dbReference type="Proteomes" id="UP000028349">
    <property type="component" value="Unassembled WGS sequence"/>
</dbReference>
<evidence type="ECO:0000313" key="1">
    <source>
        <dbReference type="EMBL" id="KEY20341.1"/>
    </source>
</evidence>
<dbReference type="EMBL" id="JPEP01000001">
    <property type="protein sequence ID" value="KEY20341.1"/>
    <property type="molecule type" value="Genomic_DNA"/>
</dbReference>
<keyword evidence="3" id="KW-1185">Reference proteome</keyword>
<organism evidence="2 4">
    <name type="scientific">Kaistella antarctica</name>
    <dbReference type="NCBI Taxonomy" id="266748"/>
    <lineage>
        <taxon>Bacteria</taxon>
        <taxon>Pseudomonadati</taxon>
        <taxon>Bacteroidota</taxon>
        <taxon>Flavobacteriia</taxon>
        <taxon>Flavobacteriales</taxon>
        <taxon>Weeksellaceae</taxon>
        <taxon>Chryseobacterium group</taxon>
        <taxon>Kaistella</taxon>
    </lineage>
</organism>
<accession>A0A448NUU8</accession>
<reference evidence="2 4" key="2">
    <citation type="submission" date="2018-12" db="EMBL/GenBank/DDBJ databases">
        <authorList>
            <consortium name="Pathogen Informatics"/>
        </authorList>
    </citation>
    <scope>NUCLEOTIDE SEQUENCE [LARGE SCALE GENOMIC DNA]</scope>
    <source>
        <strain evidence="2 4">NCTC13489</strain>
    </source>
</reference>
<name>A0A448NUU8_9FLAO</name>
<dbReference type="STRING" id="266748.HY04_03830"/>
<evidence type="ECO:0000313" key="3">
    <source>
        <dbReference type="Proteomes" id="UP000028349"/>
    </source>
</evidence>
<reference evidence="1 3" key="1">
    <citation type="submission" date="2014-07" db="EMBL/GenBank/DDBJ databases">
        <authorList>
            <person name="Pisani N.G."/>
            <person name="Newman J.D."/>
        </authorList>
    </citation>
    <scope>NUCLEOTIDE SEQUENCE [LARGE SCALE GENOMIC DNA]</scope>
    <source>
        <strain evidence="1 3">LMG 24720</strain>
    </source>
</reference>
<evidence type="ECO:0000313" key="4">
    <source>
        <dbReference type="Proteomes" id="UP000270036"/>
    </source>
</evidence>
<sequence>MKFKKLNYLAVLSKIPQGNLYDPKFNECLIGITEHNNPVYHFFRLLELLYREIYQEDLQFIRDNEITFSVIMEEVNSRIEIMETTFHTNLGTPIICKDAEFLTQTYNNLLEGSWSEFVN</sequence>
<dbReference type="AlphaFoldDB" id="A0A448NUU8"/>
<dbReference type="EMBL" id="LR134441">
    <property type="protein sequence ID" value="VEI01529.1"/>
    <property type="molecule type" value="Genomic_DNA"/>
</dbReference>